<proteinExistence type="predicted"/>
<organism evidence="2">
    <name type="scientific">Entamoeba dispar (strain ATCC PRA-260 / SAW760)</name>
    <dbReference type="NCBI Taxonomy" id="370354"/>
    <lineage>
        <taxon>Eukaryota</taxon>
        <taxon>Amoebozoa</taxon>
        <taxon>Evosea</taxon>
        <taxon>Archamoebae</taxon>
        <taxon>Mastigamoebida</taxon>
        <taxon>Entamoebidae</taxon>
        <taxon>Entamoeba</taxon>
    </lineage>
</organism>
<dbReference type="OrthoDB" id="10414175at2759"/>
<dbReference type="eggNOG" id="ENOG502RHRR">
    <property type="taxonomic scope" value="Eukaryota"/>
</dbReference>
<dbReference type="VEuPathDB" id="AmoebaDB:EDI_002030"/>
<reference evidence="2" key="1">
    <citation type="submission" date="2007-12" db="EMBL/GenBank/DDBJ databases">
        <title>Annotation of Entamoeba dispar SAW760.</title>
        <authorList>
            <person name="Lorenzi H."/>
            <person name="Inman J."/>
            <person name="Schobel S."/>
            <person name="Amedeo P."/>
            <person name="Caler E."/>
        </authorList>
    </citation>
    <scope>NUCLEOTIDE SEQUENCE [LARGE SCALE GENOMIC DNA]</scope>
    <source>
        <strain evidence="2">ATCC PRA-260 / SAW760</strain>
    </source>
</reference>
<gene>
    <name evidence="1" type="ORF">EDI_002030</name>
</gene>
<sequence length="116" mass="13814">MYADSFITDMQKGIKEEICVRTYEKKKRIFINNFLIDVCIEMGYLFKSKYSRKSRQTLQLERIQKIYKDNKMMGISEITKKGKAINRYLFTLVCNNSSITIQRNNPVLHKLLFSEQ</sequence>
<dbReference type="EMBL" id="DS549550">
    <property type="protein sequence ID" value="EDR25380.1"/>
    <property type="molecule type" value="Genomic_DNA"/>
</dbReference>
<name>B0EJ72_ENTDS</name>
<dbReference type="GeneID" id="5883336"/>
<dbReference type="KEGG" id="edi:EDI_002030"/>
<evidence type="ECO:0000313" key="1">
    <source>
        <dbReference type="EMBL" id="EDR25380.1"/>
    </source>
</evidence>
<dbReference type="Proteomes" id="UP000008076">
    <property type="component" value="Unassembled WGS sequence"/>
</dbReference>
<keyword evidence="2" id="KW-1185">Reference proteome</keyword>
<accession>B0EJ72</accession>
<protein>
    <submittedName>
        <fullName evidence="1">Uncharacterized protein</fullName>
    </submittedName>
</protein>
<dbReference type="RefSeq" id="XP_001738258.1">
    <property type="nucleotide sequence ID" value="XM_001738206.1"/>
</dbReference>
<dbReference type="AlphaFoldDB" id="B0EJ72"/>
<evidence type="ECO:0000313" key="2">
    <source>
        <dbReference type="Proteomes" id="UP000008076"/>
    </source>
</evidence>